<name>A0A9Q1E5C1_SYNKA</name>
<dbReference type="AlphaFoldDB" id="A0A9Q1E5C1"/>
<protein>
    <submittedName>
        <fullName evidence="1">Uncharacterized protein</fullName>
    </submittedName>
</protein>
<proteinExistence type="predicted"/>
<gene>
    <name evidence="1" type="ORF">SKAU_G00423060</name>
</gene>
<reference evidence="1" key="1">
    <citation type="journal article" date="2023" name="Science">
        <title>Genome structures resolve the early diversification of teleost fishes.</title>
        <authorList>
            <person name="Parey E."/>
            <person name="Louis A."/>
            <person name="Montfort J."/>
            <person name="Bouchez O."/>
            <person name="Roques C."/>
            <person name="Iampietro C."/>
            <person name="Lluch J."/>
            <person name="Castinel A."/>
            <person name="Donnadieu C."/>
            <person name="Desvignes T."/>
            <person name="Floi Bucao C."/>
            <person name="Jouanno E."/>
            <person name="Wen M."/>
            <person name="Mejri S."/>
            <person name="Dirks R."/>
            <person name="Jansen H."/>
            <person name="Henkel C."/>
            <person name="Chen W.J."/>
            <person name="Zahm M."/>
            <person name="Cabau C."/>
            <person name="Klopp C."/>
            <person name="Thompson A.W."/>
            <person name="Robinson-Rechavi M."/>
            <person name="Braasch I."/>
            <person name="Lecointre G."/>
            <person name="Bobe J."/>
            <person name="Postlethwait J.H."/>
            <person name="Berthelot C."/>
            <person name="Roest Crollius H."/>
            <person name="Guiguen Y."/>
        </authorList>
    </citation>
    <scope>NUCLEOTIDE SEQUENCE</scope>
    <source>
        <strain evidence="1">WJC10195</strain>
    </source>
</reference>
<evidence type="ECO:0000313" key="2">
    <source>
        <dbReference type="Proteomes" id="UP001152622"/>
    </source>
</evidence>
<dbReference type="Proteomes" id="UP001152622">
    <property type="component" value="Unassembled WGS sequence"/>
</dbReference>
<organism evidence="1 2">
    <name type="scientific">Synaphobranchus kaupii</name>
    <name type="common">Kaup's arrowtooth eel</name>
    <dbReference type="NCBI Taxonomy" id="118154"/>
    <lineage>
        <taxon>Eukaryota</taxon>
        <taxon>Metazoa</taxon>
        <taxon>Chordata</taxon>
        <taxon>Craniata</taxon>
        <taxon>Vertebrata</taxon>
        <taxon>Euteleostomi</taxon>
        <taxon>Actinopterygii</taxon>
        <taxon>Neopterygii</taxon>
        <taxon>Teleostei</taxon>
        <taxon>Anguilliformes</taxon>
        <taxon>Synaphobranchidae</taxon>
        <taxon>Synaphobranchus</taxon>
    </lineage>
</organism>
<accession>A0A9Q1E5C1</accession>
<sequence length="200" mass="21977">MCASELAFWGHLISLIPGRAVEKVIVAHGYESLSDRADEQGLLTLCGVCLYLTYSHQALEELQRQVGPELMAHMHLCLGVAWLAFALEDENLRSDSLLSLNTPITVGLERRCYAADTKGPLWLPFSPRSGKLRKAHTAELSQATGKHVRPQRASPIGRNVSAMRPDLCVTSEGPYCVQASIYAELHMLTAPALSLSWLKP</sequence>
<dbReference type="EMBL" id="JAINUF010000025">
    <property type="protein sequence ID" value="KAJ8332517.1"/>
    <property type="molecule type" value="Genomic_DNA"/>
</dbReference>
<evidence type="ECO:0000313" key="1">
    <source>
        <dbReference type="EMBL" id="KAJ8332517.1"/>
    </source>
</evidence>
<keyword evidence="2" id="KW-1185">Reference proteome</keyword>
<dbReference type="OrthoDB" id="9626630at2759"/>
<comment type="caution">
    <text evidence="1">The sequence shown here is derived from an EMBL/GenBank/DDBJ whole genome shotgun (WGS) entry which is preliminary data.</text>
</comment>